<evidence type="ECO:0000313" key="1">
    <source>
        <dbReference type="EMBL" id="GAG93509.1"/>
    </source>
</evidence>
<sequence length="34" mass="3742">MLLPYADALCLAYAGLIPENTEYPPKMLAECVLD</sequence>
<organism evidence="1">
    <name type="scientific">marine sediment metagenome</name>
    <dbReference type="NCBI Taxonomy" id="412755"/>
    <lineage>
        <taxon>unclassified sequences</taxon>
        <taxon>metagenomes</taxon>
        <taxon>ecological metagenomes</taxon>
    </lineage>
</organism>
<reference evidence="1" key="1">
    <citation type="journal article" date="2014" name="Front. Microbiol.">
        <title>High frequency of phylogenetically diverse reductive dehalogenase-homologous genes in deep subseafloor sedimentary metagenomes.</title>
        <authorList>
            <person name="Kawai M."/>
            <person name="Futagami T."/>
            <person name="Toyoda A."/>
            <person name="Takaki Y."/>
            <person name="Nishi S."/>
            <person name="Hori S."/>
            <person name="Arai W."/>
            <person name="Tsubouchi T."/>
            <person name="Morono Y."/>
            <person name="Uchiyama I."/>
            <person name="Ito T."/>
            <person name="Fujiyama A."/>
            <person name="Inagaki F."/>
            <person name="Takami H."/>
        </authorList>
    </citation>
    <scope>NUCLEOTIDE SEQUENCE</scope>
    <source>
        <strain evidence="1">Expedition CK06-06</strain>
    </source>
</reference>
<name>X1BC69_9ZZZZ</name>
<gene>
    <name evidence="1" type="ORF">S01H4_38693</name>
</gene>
<feature type="non-terminal residue" evidence="1">
    <location>
        <position position="34"/>
    </location>
</feature>
<dbReference type="EMBL" id="BART01020887">
    <property type="protein sequence ID" value="GAG93509.1"/>
    <property type="molecule type" value="Genomic_DNA"/>
</dbReference>
<proteinExistence type="predicted"/>
<accession>X1BC69</accession>
<dbReference type="AlphaFoldDB" id="X1BC69"/>
<protein>
    <submittedName>
        <fullName evidence="1">Uncharacterized protein</fullName>
    </submittedName>
</protein>
<comment type="caution">
    <text evidence="1">The sequence shown here is derived from an EMBL/GenBank/DDBJ whole genome shotgun (WGS) entry which is preliminary data.</text>
</comment>